<reference evidence="2" key="1">
    <citation type="submission" date="2014-12" db="EMBL/GenBank/DDBJ databases">
        <title>Insight into the proteome of Arion vulgaris.</title>
        <authorList>
            <person name="Aradska J."/>
            <person name="Bulat T."/>
            <person name="Smidak R."/>
            <person name="Sarate P."/>
            <person name="Gangsoo J."/>
            <person name="Sialana F."/>
            <person name="Bilban M."/>
            <person name="Lubec G."/>
        </authorList>
    </citation>
    <scope>NUCLEOTIDE SEQUENCE</scope>
    <source>
        <tissue evidence="2">Skin</tissue>
    </source>
</reference>
<feature type="non-terminal residue" evidence="2">
    <location>
        <position position="96"/>
    </location>
</feature>
<evidence type="ECO:0000313" key="2">
    <source>
        <dbReference type="EMBL" id="CEK47103.1"/>
    </source>
</evidence>
<organism evidence="2">
    <name type="scientific">Arion vulgaris</name>
    <dbReference type="NCBI Taxonomy" id="1028688"/>
    <lineage>
        <taxon>Eukaryota</taxon>
        <taxon>Metazoa</taxon>
        <taxon>Spiralia</taxon>
        <taxon>Lophotrochozoa</taxon>
        <taxon>Mollusca</taxon>
        <taxon>Gastropoda</taxon>
        <taxon>Heterobranchia</taxon>
        <taxon>Euthyneura</taxon>
        <taxon>Panpulmonata</taxon>
        <taxon>Eupulmonata</taxon>
        <taxon>Stylommatophora</taxon>
        <taxon>Helicina</taxon>
        <taxon>Arionoidea</taxon>
        <taxon>Arionidae</taxon>
        <taxon>Arion</taxon>
    </lineage>
</organism>
<feature type="region of interest" description="Disordered" evidence="1">
    <location>
        <begin position="45"/>
        <end position="96"/>
    </location>
</feature>
<sequence length="96" mass="10278">GDYVSRAIQGDSHGAHKAVSGGDALSYKSASGGENKDAFVFNFPGPNAMPLHASDGSNYESHHRQKPSPLIREVDDDLNSIVSEGISGMSKHQKRR</sequence>
<name>A0A0B6XTB8_9EUPU</name>
<gene>
    <name evidence="2" type="primary">ORF570</name>
</gene>
<protein>
    <submittedName>
        <fullName evidence="2">Uncharacterized protein</fullName>
    </submittedName>
</protein>
<accession>A0A0B6XTB8</accession>
<feature type="non-terminal residue" evidence="2">
    <location>
        <position position="1"/>
    </location>
</feature>
<proteinExistence type="predicted"/>
<evidence type="ECO:0000256" key="1">
    <source>
        <dbReference type="SAM" id="MobiDB-lite"/>
    </source>
</evidence>
<dbReference type="EMBL" id="HACG01000238">
    <property type="protein sequence ID" value="CEK47103.1"/>
    <property type="molecule type" value="Transcribed_RNA"/>
</dbReference>
<feature type="region of interest" description="Disordered" evidence="1">
    <location>
        <begin position="1"/>
        <end position="22"/>
    </location>
</feature>
<dbReference type="AlphaFoldDB" id="A0A0B6XTB8"/>